<accession>A0A368ZC96</accession>
<evidence type="ECO:0000256" key="1">
    <source>
        <dbReference type="SAM" id="MobiDB-lite"/>
    </source>
</evidence>
<dbReference type="OrthoDB" id="9816185at2"/>
<proteinExistence type="predicted"/>
<name>A0A368ZC96_9GAMM</name>
<evidence type="ECO:0000313" key="4">
    <source>
        <dbReference type="Proteomes" id="UP000253506"/>
    </source>
</evidence>
<dbReference type="RefSeq" id="WP_114413793.1">
    <property type="nucleotide sequence ID" value="NZ_QPJQ01000070.1"/>
</dbReference>
<dbReference type="Pfam" id="PF01844">
    <property type="entry name" value="HNH"/>
    <property type="match status" value="1"/>
</dbReference>
<feature type="domain" description="HNH" evidence="2">
    <location>
        <begin position="42"/>
        <end position="90"/>
    </location>
</feature>
<evidence type="ECO:0000313" key="3">
    <source>
        <dbReference type="EMBL" id="RCW90499.1"/>
    </source>
</evidence>
<dbReference type="Proteomes" id="UP000253506">
    <property type="component" value="Unassembled WGS sequence"/>
</dbReference>
<gene>
    <name evidence="3" type="ORF">DFP77_1702</name>
</gene>
<dbReference type="CDD" id="cd00085">
    <property type="entry name" value="HNHc"/>
    <property type="match status" value="1"/>
</dbReference>
<sequence length="250" mass="28543">MRPVRRGDAPVRAFNDYKGYLDFLLDKIGIGFYQEENIGMYCSYCERNISSGIEVEHLVPKSGDFGDPDLELEWRNFLLSCRNCNATKSRKQVLFDELFFPDRDNTFLAFTYELDGHVRPADALSDRQRIIALATIELLGLNAPLRSVSGVTTSKDRRTQRINAFMAARSALDDYLADTENKIVSKLILKEMIDRGHFSIWMKVFSEYPEMLNRFIEAIKGTRESGCFDDLAAPISPHPNHDRLDSGSKI</sequence>
<feature type="compositionally biased region" description="Basic and acidic residues" evidence="1">
    <location>
        <begin position="239"/>
        <end position="250"/>
    </location>
</feature>
<organism evidence="3 4">
    <name type="scientific">Marinomonas foliarum</name>
    <dbReference type="NCBI Taxonomy" id="491950"/>
    <lineage>
        <taxon>Bacteria</taxon>
        <taxon>Pseudomonadati</taxon>
        <taxon>Pseudomonadota</taxon>
        <taxon>Gammaproteobacteria</taxon>
        <taxon>Oceanospirillales</taxon>
        <taxon>Oceanospirillaceae</taxon>
        <taxon>Marinomonas</taxon>
    </lineage>
</organism>
<dbReference type="InterPro" id="IPR002711">
    <property type="entry name" value="HNH"/>
</dbReference>
<dbReference type="GO" id="GO:0003676">
    <property type="term" value="F:nucleic acid binding"/>
    <property type="evidence" value="ECO:0007669"/>
    <property type="project" value="InterPro"/>
</dbReference>
<evidence type="ECO:0000259" key="2">
    <source>
        <dbReference type="Pfam" id="PF01844"/>
    </source>
</evidence>
<dbReference type="GO" id="GO:0008270">
    <property type="term" value="F:zinc ion binding"/>
    <property type="evidence" value="ECO:0007669"/>
    <property type="project" value="InterPro"/>
</dbReference>
<protein>
    <submittedName>
        <fullName evidence="3">Uncharacterized protein (TIGR02646 family)</fullName>
    </submittedName>
</protein>
<feature type="region of interest" description="Disordered" evidence="1">
    <location>
        <begin position="231"/>
        <end position="250"/>
    </location>
</feature>
<dbReference type="GO" id="GO:0004519">
    <property type="term" value="F:endonuclease activity"/>
    <property type="evidence" value="ECO:0007669"/>
    <property type="project" value="InterPro"/>
</dbReference>
<dbReference type="EMBL" id="QPJQ01000070">
    <property type="protein sequence ID" value="RCW90499.1"/>
    <property type="molecule type" value="Genomic_DNA"/>
</dbReference>
<dbReference type="AlphaFoldDB" id="A0A368ZC96"/>
<dbReference type="Gene3D" id="1.10.30.50">
    <property type="match status" value="1"/>
</dbReference>
<dbReference type="InterPro" id="IPR003615">
    <property type="entry name" value="HNH_nuc"/>
</dbReference>
<reference evidence="3 4" key="1">
    <citation type="submission" date="2018-07" db="EMBL/GenBank/DDBJ databases">
        <title>Genomic Encyclopedia of Type Strains, Phase III (KMG-III): the genomes of soil and plant-associated and newly described type strains.</title>
        <authorList>
            <person name="Whitman W."/>
        </authorList>
    </citation>
    <scope>NUCLEOTIDE SEQUENCE [LARGE SCALE GENOMIC DNA]</scope>
    <source>
        <strain evidence="3 4">CECT 7731</strain>
    </source>
</reference>
<comment type="caution">
    <text evidence="3">The sequence shown here is derived from an EMBL/GenBank/DDBJ whole genome shotgun (WGS) entry which is preliminary data.</text>
</comment>